<dbReference type="Proteomes" id="UP000799291">
    <property type="component" value="Unassembled WGS sequence"/>
</dbReference>
<evidence type="ECO:0000313" key="2">
    <source>
        <dbReference type="EMBL" id="KAF2676979.1"/>
    </source>
</evidence>
<organism evidence="2 3">
    <name type="scientific">Lentithecium fluviatile CBS 122367</name>
    <dbReference type="NCBI Taxonomy" id="1168545"/>
    <lineage>
        <taxon>Eukaryota</taxon>
        <taxon>Fungi</taxon>
        <taxon>Dikarya</taxon>
        <taxon>Ascomycota</taxon>
        <taxon>Pezizomycotina</taxon>
        <taxon>Dothideomycetes</taxon>
        <taxon>Pleosporomycetidae</taxon>
        <taxon>Pleosporales</taxon>
        <taxon>Massarineae</taxon>
        <taxon>Lentitheciaceae</taxon>
        <taxon>Lentithecium</taxon>
    </lineage>
</organism>
<dbReference type="OrthoDB" id="5428863at2759"/>
<dbReference type="AlphaFoldDB" id="A0A6G1IGF2"/>
<accession>A0A6G1IGF2</accession>
<proteinExistence type="predicted"/>
<dbReference type="EMBL" id="MU005627">
    <property type="protein sequence ID" value="KAF2676979.1"/>
    <property type="molecule type" value="Genomic_DNA"/>
</dbReference>
<gene>
    <name evidence="2" type="ORF">K458DRAFT_320760</name>
</gene>
<sequence>MWIGGFYNGAFGLIHENSQHDELSPRILDATSIDYKLLRAWLDSCNICHGTMCQPQKMDMNPVSRVIDCESGNVVASPPNCKFVALSYVWGPSDPDADIEANACFPTTIQDSITVTKELGYKYLWVDRYCLEQENLAEKHRQLQTMDVVYSHAQLTIIAANGSNLSYGLPGVRSRPRICQKTLTIGRVSFVQIHDPDFSRLYPWSTRAWTYQEGLLPRRKLVFNDRGIFCVLQSNACRRVLQTTCDRYRP</sequence>
<name>A0A6G1IGF2_9PLEO</name>
<evidence type="ECO:0000259" key="1">
    <source>
        <dbReference type="Pfam" id="PF06985"/>
    </source>
</evidence>
<dbReference type="PANTHER" id="PTHR33112">
    <property type="entry name" value="DOMAIN PROTEIN, PUTATIVE-RELATED"/>
    <property type="match status" value="1"/>
</dbReference>
<dbReference type="Pfam" id="PF06985">
    <property type="entry name" value="HET"/>
    <property type="match status" value="1"/>
</dbReference>
<reference evidence="2" key="1">
    <citation type="journal article" date="2020" name="Stud. Mycol.">
        <title>101 Dothideomycetes genomes: a test case for predicting lifestyles and emergence of pathogens.</title>
        <authorList>
            <person name="Haridas S."/>
            <person name="Albert R."/>
            <person name="Binder M."/>
            <person name="Bloem J."/>
            <person name="Labutti K."/>
            <person name="Salamov A."/>
            <person name="Andreopoulos B."/>
            <person name="Baker S."/>
            <person name="Barry K."/>
            <person name="Bills G."/>
            <person name="Bluhm B."/>
            <person name="Cannon C."/>
            <person name="Castanera R."/>
            <person name="Culley D."/>
            <person name="Daum C."/>
            <person name="Ezra D."/>
            <person name="Gonzalez J."/>
            <person name="Henrissat B."/>
            <person name="Kuo A."/>
            <person name="Liang C."/>
            <person name="Lipzen A."/>
            <person name="Lutzoni F."/>
            <person name="Magnuson J."/>
            <person name="Mondo S."/>
            <person name="Nolan M."/>
            <person name="Ohm R."/>
            <person name="Pangilinan J."/>
            <person name="Park H.-J."/>
            <person name="Ramirez L."/>
            <person name="Alfaro M."/>
            <person name="Sun H."/>
            <person name="Tritt A."/>
            <person name="Yoshinaga Y."/>
            <person name="Zwiers L.-H."/>
            <person name="Turgeon B."/>
            <person name="Goodwin S."/>
            <person name="Spatafora J."/>
            <person name="Crous P."/>
            <person name="Grigoriev I."/>
        </authorList>
    </citation>
    <scope>NUCLEOTIDE SEQUENCE</scope>
    <source>
        <strain evidence="2">CBS 122367</strain>
    </source>
</reference>
<feature type="domain" description="Heterokaryon incompatibility" evidence="1">
    <location>
        <begin position="83"/>
        <end position="213"/>
    </location>
</feature>
<dbReference type="PANTHER" id="PTHR33112:SF1">
    <property type="entry name" value="HETEROKARYON INCOMPATIBILITY DOMAIN-CONTAINING PROTEIN"/>
    <property type="match status" value="1"/>
</dbReference>
<dbReference type="InterPro" id="IPR010730">
    <property type="entry name" value="HET"/>
</dbReference>
<keyword evidence="3" id="KW-1185">Reference proteome</keyword>
<protein>
    <submittedName>
        <fullName evidence="2">HET-domain-containing protein</fullName>
    </submittedName>
</protein>
<evidence type="ECO:0000313" key="3">
    <source>
        <dbReference type="Proteomes" id="UP000799291"/>
    </source>
</evidence>